<dbReference type="AlphaFoldDB" id="A0A7C4D9D1"/>
<reference evidence="2" key="1">
    <citation type="journal article" date="2020" name="mSystems">
        <title>Genome- and Community-Level Interaction Insights into Carbon Utilization and Element Cycling Functions of Hydrothermarchaeota in Hydrothermal Sediment.</title>
        <authorList>
            <person name="Zhou Z."/>
            <person name="Liu Y."/>
            <person name="Xu W."/>
            <person name="Pan J."/>
            <person name="Luo Z.H."/>
            <person name="Li M."/>
        </authorList>
    </citation>
    <scope>NUCLEOTIDE SEQUENCE [LARGE SCALE GENOMIC DNA]</scope>
    <source>
        <strain evidence="2">SpSt-642</strain>
    </source>
</reference>
<organism evidence="2">
    <name type="scientific">Staphylothermus marinus</name>
    <dbReference type="NCBI Taxonomy" id="2280"/>
    <lineage>
        <taxon>Archaea</taxon>
        <taxon>Thermoproteota</taxon>
        <taxon>Thermoprotei</taxon>
        <taxon>Desulfurococcales</taxon>
        <taxon>Desulfurococcaceae</taxon>
        <taxon>Staphylothermus</taxon>
    </lineage>
</organism>
<keyword evidence="1" id="KW-0812">Transmembrane</keyword>
<sequence>MKNRVLKLIIMSYLPGLILIIVDYLFSSKNPFITWIFMFIWSIYVFILLIVYYLFERRGR</sequence>
<accession>A0A7C4D9D1</accession>
<proteinExistence type="predicted"/>
<name>A0A7C4D9D1_STAMA</name>
<evidence type="ECO:0000256" key="1">
    <source>
        <dbReference type="SAM" id="Phobius"/>
    </source>
</evidence>
<keyword evidence="1" id="KW-1133">Transmembrane helix</keyword>
<comment type="caution">
    <text evidence="2">The sequence shown here is derived from an EMBL/GenBank/DDBJ whole genome shotgun (WGS) entry which is preliminary data.</text>
</comment>
<protein>
    <submittedName>
        <fullName evidence="2">Uncharacterized protein</fullName>
    </submittedName>
</protein>
<keyword evidence="1" id="KW-0472">Membrane</keyword>
<evidence type="ECO:0000313" key="2">
    <source>
        <dbReference type="EMBL" id="HGM59352.1"/>
    </source>
</evidence>
<gene>
    <name evidence="2" type="ORF">ENU14_07220</name>
</gene>
<feature type="transmembrane region" description="Helical" evidence="1">
    <location>
        <begin position="32"/>
        <end position="55"/>
    </location>
</feature>
<dbReference type="EMBL" id="DTBJ01000060">
    <property type="protein sequence ID" value="HGM59352.1"/>
    <property type="molecule type" value="Genomic_DNA"/>
</dbReference>
<feature type="transmembrane region" description="Helical" evidence="1">
    <location>
        <begin position="5"/>
        <end position="26"/>
    </location>
</feature>